<accession>A0A1D6KGE7</accession>
<name>A0A1D6KGE7_MAIZE</name>
<sequence>MLGPGRSATALLFLAATAGDVKFVMDRPRAGQAAERTWAQGTGRACGGTESARVLTTIMAPDQCAIVHLCSWDWLGG</sequence>
<evidence type="ECO:0000313" key="1">
    <source>
        <dbReference type="EMBL" id="ONM02154.1"/>
    </source>
</evidence>
<protein>
    <submittedName>
        <fullName evidence="1">Uncharacterized protein</fullName>
    </submittedName>
</protein>
<dbReference type="PaxDb" id="4577-GRMZM2G488692_P01"/>
<organism evidence="1">
    <name type="scientific">Zea mays</name>
    <name type="common">Maize</name>
    <dbReference type="NCBI Taxonomy" id="4577"/>
    <lineage>
        <taxon>Eukaryota</taxon>
        <taxon>Viridiplantae</taxon>
        <taxon>Streptophyta</taxon>
        <taxon>Embryophyta</taxon>
        <taxon>Tracheophyta</taxon>
        <taxon>Spermatophyta</taxon>
        <taxon>Magnoliopsida</taxon>
        <taxon>Liliopsida</taxon>
        <taxon>Poales</taxon>
        <taxon>Poaceae</taxon>
        <taxon>PACMAD clade</taxon>
        <taxon>Panicoideae</taxon>
        <taxon>Andropogonodae</taxon>
        <taxon>Andropogoneae</taxon>
        <taxon>Tripsacinae</taxon>
        <taxon>Zea</taxon>
    </lineage>
</organism>
<proteinExistence type="predicted"/>
<dbReference type="AlphaFoldDB" id="A0A1D6KGE7"/>
<reference evidence="1" key="1">
    <citation type="submission" date="2015-12" db="EMBL/GenBank/DDBJ databases">
        <title>Update maize B73 reference genome by single molecule sequencing technologies.</title>
        <authorList>
            <consortium name="Maize Genome Sequencing Project"/>
            <person name="Ware D."/>
        </authorList>
    </citation>
    <scope>NUCLEOTIDE SEQUENCE [LARGE SCALE GENOMIC DNA]</scope>
    <source>
        <tissue evidence="1">Seedling</tissue>
    </source>
</reference>
<gene>
    <name evidence="1" type="ORF">ZEAMMB73_Zm00001d031091</name>
</gene>
<dbReference type="EMBL" id="CM007647">
    <property type="protein sequence ID" value="ONM02154.1"/>
    <property type="molecule type" value="Genomic_DNA"/>
</dbReference>